<dbReference type="KEGG" id="sgy:Sgly_0243"/>
<feature type="transmembrane region" description="Helical" evidence="1">
    <location>
        <begin position="7"/>
        <end position="28"/>
    </location>
</feature>
<reference evidence="3" key="2">
    <citation type="submission" date="2011-02" db="EMBL/GenBank/DDBJ databases">
        <title>The complete genome of Syntrophobotulus glycolicus DSM 8271.</title>
        <authorList>
            <person name="Lucas S."/>
            <person name="Copeland A."/>
            <person name="Lapidus A."/>
            <person name="Bruce D."/>
            <person name="Goodwin L."/>
            <person name="Pitluck S."/>
            <person name="Kyrpides N."/>
            <person name="Mavromatis K."/>
            <person name="Pagani I."/>
            <person name="Ivanova N."/>
            <person name="Mikhailova N."/>
            <person name="Chertkov O."/>
            <person name="Held B."/>
            <person name="Detter J.C."/>
            <person name="Tapia R."/>
            <person name="Han C."/>
            <person name="Land M."/>
            <person name="Hauser L."/>
            <person name="Markowitz V."/>
            <person name="Cheng J.-F."/>
            <person name="Hugenholtz P."/>
            <person name="Woyke T."/>
            <person name="Wu D."/>
            <person name="Spring S."/>
            <person name="Schroeder M."/>
            <person name="Brambilla E."/>
            <person name="Klenk H.-P."/>
            <person name="Eisen J.A."/>
        </authorList>
    </citation>
    <scope>NUCLEOTIDE SEQUENCE [LARGE SCALE GENOMIC DNA]</scope>
    <source>
        <strain evidence="3">DSM 8271 / FlGlyR</strain>
    </source>
</reference>
<name>F0SWS2_SYNGF</name>
<sequence>MFSKRKPIYTTFIILVFCFFIICGLSSFREEQLAVKIAVQQVNNALVKLAPLIETNQLKDLIQTRAEDNSYYGLLSQQLGQSAADYGLAGLYIAARTADSKWYHIADSRPVSDPLHSQLGQEEISAPVTWEKAIRGVRIEPELTRGDRGTVISSYVSLQDEKGQIYAFIAGEYNAAQISDFIYVTLYVQLGIILLSLVMIGWVWRKAMKKE</sequence>
<protein>
    <submittedName>
        <fullName evidence="2">Uncharacterized protein</fullName>
    </submittedName>
</protein>
<proteinExistence type="predicted"/>
<dbReference type="HOGENOM" id="CLU_1292643_0_0_9"/>
<dbReference type="eggNOG" id="ENOG503428U">
    <property type="taxonomic scope" value="Bacteria"/>
</dbReference>
<keyword evidence="1" id="KW-0812">Transmembrane</keyword>
<keyword evidence="3" id="KW-1185">Reference proteome</keyword>
<dbReference type="RefSeq" id="WP_013623483.1">
    <property type="nucleotide sequence ID" value="NC_015172.1"/>
</dbReference>
<keyword evidence="1" id="KW-0472">Membrane</keyword>
<dbReference type="Proteomes" id="UP000007488">
    <property type="component" value="Chromosome"/>
</dbReference>
<keyword evidence="1" id="KW-1133">Transmembrane helix</keyword>
<evidence type="ECO:0000313" key="3">
    <source>
        <dbReference type="Proteomes" id="UP000007488"/>
    </source>
</evidence>
<reference evidence="2 3" key="1">
    <citation type="journal article" date="2011" name="Stand. Genomic Sci.">
        <title>Complete genome sequence of Syntrophobotulus glycolicus type strain (FlGlyR).</title>
        <authorList>
            <person name="Han C."/>
            <person name="Mwirichia R."/>
            <person name="Chertkov O."/>
            <person name="Held B."/>
            <person name="Lapidus A."/>
            <person name="Nolan M."/>
            <person name="Lucas S."/>
            <person name="Hammon N."/>
            <person name="Deshpande S."/>
            <person name="Cheng J.F."/>
            <person name="Tapia R."/>
            <person name="Goodwin L."/>
            <person name="Pitluck S."/>
            <person name="Huntemann M."/>
            <person name="Liolios K."/>
            <person name="Ivanova N."/>
            <person name="Pagani I."/>
            <person name="Mavromatis K."/>
            <person name="Ovchinikova G."/>
            <person name="Pati A."/>
            <person name="Chen A."/>
            <person name="Palaniappan K."/>
            <person name="Land M."/>
            <person name="Hauser L."/>
            <person name="Brambilla E.M."/>
            <person name="Rohde M."/>
            <person name="Spring S."/>
            <person name="Sikorski J."/>
            <person name="Goker M."/>
            <person name="Woyke T."/>
            <person name="Bristow J."/>
            <person name="Eisen J.A."/>
            <person name="Markowitz V."/>
            <person name="Hugenholtz P."/>
            <person name="Kyrpides N.C."/>
            <person name="Klenk H.P."/>
            <person name="Detter J.C."/>
        </authorList>
    </citation>
    <scope>NUCLEOTIDE SEQUENCE [LARGE SCALE GENOMIC DNA]</scope>
    <source>
        <strain evidence="3">DSM 8271 / FlGlyR</strain>
    </source>
</reference>
<dbReference type="OrthoDB" id="9880185at2"/>
<dbReference type="AlphaFoldDB" id="F0SWS2"/>
<evidence type="ECO:0000256" key="1">
    <source>
        <dbReference type="SAM" id="Phobius"/>
    </source>
</evidence>
<gene>
    <name evidence="2" type="ordered locus">Sgly_0243</name>
</gene>
<feature type="transmembrane region" description="Helical" evidence="1">
    <location>
        <begin position="181"/>
        <end position="204"/>
    </location>
</feature>
<dbReference type="EMBL" id="CP002547">
    <property type="protein sequence ID" value="ADY54612.1"/>
    <property type="molecule type" value="Genomic_DNA"/>
</dbReference>
<accession>F0SWS2</accession>
<organism evidence="2 3">
    <name type="scientific">Syntrophobotulus glycolicus (strain DSM 8271 / FlGlyR)</name>
    <dbReference type="NCBI Taxonomy" id="645991"/>
    <lineage>
        <taxon>Bacteria</taxon>
        <taxon>Bacillati</taxon>
        <taxon>Bacillota</taxon>
        <taxon>Clostridia</taxon>
        <taxon>Eubacteriales</taxon>
        <taxon>Desulfitobacteriaceae</taxon>
        <taxon>Syntrophobotulus</taxon>
    </lineage>
</organism>
<evidence type="ECO:0000313" key="2">
    <source>
        <dbReference type="EMBL" id="ADY54612.1"/>
    </source>
</evidence>
<dbReference type="STRING" id="645991.Sgly_0243"/>